<reference evidence="6 7" key="1">
    <citation type="submission" date="2018-08" db="EMBL/GenBank/DDBJ databases">
        <title>Meiothermus granaticius genome AF-68 sequencing project.</title>
        <authorList>
            <person name="Da Costa M.S."/>
            <person name="Albuquerque L."/>
            <person name="Raposo P."/>
            <person name="Froufe H.J.C."/>
            <person name="Barroso C.S."/>
            <person name="Egas C."/>
        </authorList>
    </citation>
    <scope>NUCLEOTIDE SEQUENCE [LARGE SCALE GENOMIC DNA]</scope>
    <source>
        <strain evidence="6 7">AF-68</strain>
    </source>
</reference>
<feature type="domain" description="Transcription elongation factor GreA/GreB C-terminal" evidence="4">
    <location>
        <begin position="83"/>
        <end position="156"/>
    </location>
</feature>
<keyword evidence="3" id="KW-0175">Coiled coil</keyword>
<dbReference type="InterPro" id="IPR036805">
    <property type="entry name" value="Tscrpt_elong_fac_GreA/B_N_sf"/>
</dbReference>
<dbReference type="Gene3D" id="1.10.287.180">
    <property type="entry name" value="Transcription elongation factor, GreA/GreB, N-terminal domain"/>
    <property type="match status" value="1"/>
</dbReference>
<evidence type="ECO:0000313" key="6">
    <source>
        <dbReference type="EMBL" id="RIH91909.1"/>
    </source>
</evidence>
<evidence type="ECO:0000313" key="7">
    <source>
        <dbReference type="Proteomes" id="UP000266178"/>
    </source>
</evidence>
<dbReference type="InterPro" id="IPR022691">
    <property type="entry name" value="Tscrpt_elong_fac_GreA/B_N"/>
</dbReference>
<dbReference type="GO" id="GO:0032784">
    <property type="term" value="P:regulation of DNA-templated transcription elongation"/>
    <property type="evidence" value="ECO:0007669"/>
    <property type="project" value="InterPro"/>
</dbReference>
<dbReference type="GO" id="GO:0006354">
    <property type="term" value="P:DNA-templated transcription elongation"/>
    <property type="evidence" value="ECO:0007669"/>
    <property type="project" value="TreeGrafter"/>
</dbReference>
<organism evidence="6 7">
    <name type="scientific">Meiothermus granaticius NBRC 107808</name>
    <dbReference type="NCBI Taxonomy" id="1227551"/>
    <lineage>
        <taxon>Bacteria</taxon>
        <taxon>Thermotogati</taxon>
        <taxon>Deinococcota</taxon>
        <taxon>Deinococci</taxon>
        <taxon>Thermales</taxon>
        <taxon>Thermaceae</taxon>
        <taxon>Meiothermus</taxon>
    </lineage>
</organism>
<comment type="caution">
    <text evidence="6">The sequence shown here is derived from an EMBL/GenBank/DDBJ whole genome shotgun (WGS) entry which is preliminary data.</text>
</comment>
<keyword evidence="1" id="KW-0805">Transcription regulation</keyword>
<feature type="coiled-coil region" evidence="3">
    <location>
        <begin position="2"/>
        <end position="68"/>
    </location>
</feature>
<keyword evidence="2" id="KW-0804">Transcription</keyword>
<dbReference type="PANTHER" id="PTHR30437:SF4">
    <property type="entry name" value="TRANSCRIPTION ELONGATION FACTOR GREA"/>
    <property type="match status" value="1"/>
</dbReference>
<dbReference type="InterPro" id="IPR036953">
    <property type="entry name" value="GreA/GreB_C_sf"/>
</dbReference>
<dbReference type="InterPro" id="IPR001437">
    <property type="entry name" value="Tscrpt_elong_fac_GreA/B_C"/>
</dbReference>
<evidence type="ECO:0000259" key="5">
    <source>
        <dbReference type="Pfam" id="PF03449"/>
    </source>
</evidence>
<dbReference type="SUPFAM" id="SSF54534">
    <property type="entry name" value="FKBP-like"/>
    <property type="match status" value="1"/>
</dbReference>
<dbReference type="Pfam" id="PF03449">
    <property type="entry name" value="GreA_GreB_N"/>
    <property type="match status" value="1"/>
</dbReference>
<keyword evidence="7" id="KW-1185">Reference proteome</keyword>
<protein>
    <submittedName>
        <fullName evidence="6">Transcription inhibitor protein Gfh1</fullName>
    </submittedName>
</protein>
<dbReference type="InterPro" id="IPR023459">
    <property type="entry name" value="Tscrpt_elong_fac_GreA/B_fam"/>
</dbReference>
<dbReference type="Proteomes" id="UP000266178">
    <property type="component" value="Unassembled WGS sequence"/>
</dbReference>
<evidence type="ECO:0000256" key="2">
    <source>
        <dbReference type="ARBA" id="ARBA00023163"/>
    </source>
</evidence>
<name>A0A399F9H7_9DEIN</name>
<dbReference type="Gene3D" id="3.10.50.30">
    <property type="entry name" value="Transcription elongation factor, GreA/GreB, C-terminal domain"/>
    <property type="match status" value="1"/>
</dbReference>
<dbReference type="PANTHER" id="PTHR30437">
    <property type="entry name" value="TRANSCRIPTION ELONGATION FACTOR GREA"/>
    <property type="match status" value="1"/>
</dbReference>
<accession>A0A399F9H7</accession>
<sequence length="157" mass="17449">MAREVKLTKSGYERLVAELEQERARLQDATRILQELMESSDDYDDSGLEDAKREKARIESRIDSLTDTLSRAEIIEEEKGGSNVISLGTIVSLKAKEGDHLEVQVVAPAEASVLERPMKISDESPMGRALLGQKVGAKVMLDTPKGRREFKVEAVKH</sequence>
<dbReference type="AlphaFoldDB" id="A0A399F9H7"/>
<evidence type="ECO:0000256" key="1">
    <source>
        <dbReference type="ARBA" id="ARBA00023015"/>
    </source>
</evidence>
<dbReference type="EMBL" id="QWLB01000029">
    <property type="protein sequence ID" value="RIH91909.1"/>
    <property type="molecule type" value="Genomic_DNA"/>
</dbReference>
<gene>
    <name evidence="6" type="primary">gfh1</name>
    <name evidence="6" type="ORF">Mgrana_02184</name>
</gene>
<dbReference type="OrthoDB" id="9808774at2"/>
<feature type="domain" description="Transcription elongation factor GreA/GreB N-terminal" evidence="5">
    <location>
        <begin position="6"/>
        <end position="74"/>
    </location>
</feature>
<dbReference type="Pfam" id="PF01272">
    <property type="entry name" value="GreA_GreB"/>
    <property type="match status" value="1"/>
</dbReference>
<evidence type="ECO:0000259" key="4">
    <source>
        <dbReference type="Pfam" id="PF01272"/>
    </source>
</evidence>
<dbReference type="GO" id="GO:0070063">
    <property type="term" value="F:RNA polymerase binding"/>
    <property type="evidence" value="ECO:0007669"/>
    <property type="project" value="InterPro"/>
</dbReference>
<dbReference type="SUPFAM" id="SSF46557">
    <property type="entry name" value="GreA transcript cleavage protein, N-terminal domain"/>
    <property type="match status" value="1"/>
</dbReference>
<dbReference type="PIRSF" id="PIRSF006092">
    <property type="entry name" value="GreA_GreB"/>
    <property type="match status" value="1"/>
</dbReference>
<dbReference type="GO" id="GO:0003677">
    <property type="term" value="F:DNA binding"/>
    <property type="evidence" value="ECO:0007669"/>
    <property type="project" value="InterPro"/>
</dbReference>
<proteinExistence type="predicted"/>
<dbReference type="RefSeq" id="WP_119357661.1">
    <property type="nucleotide sequence ID" value="NZ_BJXM01000001.1"/>
</dbReference>
<evidence type="ECO:0000256" key="3">
    <source>
        <dbReference type="SAM" id="Coils"/>
    </source>
</evidence>